<organism evidence="2 3">
    <name type="scientific">Blastochloris sulfoviridis</name>
    <dbReference type="NCBI Taxonomy" id="50712"/>
    <lineage>
        <taxon>Bacteria</taxon>
        <taxon>Pseudomonadati</taxon>
        <taxon>Pseudomonadota</taxon>
        <taxon>Alphaproteobacteria</taxon>
        <taxon>Hyphomicrobiales</taxon>
        <taxon>Blastochloridaceae</taxon>
        <taxon>Blastochloris</taxon>
    </lineage>
</organism>
<gene>
    <name evidence="2" type="ORF">F1193_11245</name>
</gene>
<evidence type="ECO:0000256" key="1">
    <source>
        <dbReference type="SAM" id="MobiDB-lite"/>
    </source>
</evidence>
<evidence type="ECO:0000313" key="3">
    <source>
        <dbReference type="Proteomes" id="UP000323886"/>
    </source>
</evidence>
<dbReference type="OrthoDB" id="7960424at2"/>
<sequence length="269" mass="30002">MTKVLSAFVRPDRARFLRPDPGSYRLPSYHVTPRTVTLQQNAVSALVHLAQNLTILRRELASVRALLREKANFNPNQPRDERGRWTETGAGNESDAAERNIPTDRPAAPDPQPSATILRNQVAKAAIRKLVVMGVREAANPLIGTVLNAADLVDTAREVYPYVRSHFDEPKTLEELQAAVSVREAGYDIHHIVEQTPADRDNFARSLIDAPENLVRVPTLKHWEITAWFMTPRESFGGLSAREYLQGKDWATRVEVGKMALASCGVLKP</sequence>
<feature type="region of interest" description="Disordered" evidence="1">
    <location>
        <begin position="73"/>
        <end position="114"/>
    </location>
</feature>
<keyword evidence="3" id="KW-1185">Reference proteome</keyword>
<dbReference type="Proteomes" id="UP000323886">
    <property type="component" value="Unassembled WGS sequence"/>
</dbReference>
<dbReference type="AlphaFoldDB" id="A0A5M6HVB7"/>
<evidence type="ECO:0000313" key="2">
    <source>
        <dbReference type="EMBL" id="KAA5599826.1"/>
    </source>
</evidence>
<reference evidence="2 3" key="1">
    <citation type="submission" date="2019-09" db="EMBL/GenBank/DDBJ databases">
        <title>Draft Whole-Genome sequence of Blastochloris sulfoviridis DSM 729.</title>
        <authorList>
            <person name="Meyer T.E."/>
            <person name="Kyndt J.A."/>
        </authorList>
    </citation>
    <scope>NUCLEOTIDE SEQUENCE [LARGE SCALE GENOMIC DNA]</scope>
    <source>
        <strain evidence="2 3">DSM 729</strain>
    </source>
</reference>
<accession>A0A5M6HVB7</accession>
<protein>
    <submittedName>
        <fullName evidence="2">Uncharacterized protein</fullName>
    </submittedName>
</protein>
<dbReference type="EMBL" id="VWPL01000019">
    <property type="protein sequence ID" value="KAA5599826.1"/>
    <property type="molecule type" value="Genomic_DNA"/>
</dbReference>
<comment type="caution">
    <text evidence="2">The sequence shown here is derived from an EMBL/GenBank/DDBJ whole genome shotgun (WGS) entry which is preliminary data.</text>
</comment>
<proteinExistence type="predicted"/>
<dbReference type="RefSeq" id="WP_150097789.1">
    <property type="nucleotide sequence ID" value="NZ_VWPL01000019.1"/>
</dbReference>
<name>A0A5M6HVB7_9HYPH</name>